<dbReference type="PROSITE" id="PS50842">
    <property type="entry name" value="EXPANSIN_EG45"/>
    <property type="match status" value="1"/>
</dbReference>
<keyword evidence="4" id="KW-1185">Reference proteome</keyword>
<dbReference type="Proteomes" id="UP000825729">
    <property type="component" value="Unassembled WGS sequence"/>
</dbReference>
<dbReference type="PANTHER" id="PTHR47480:SF5">
    <property type="entry name" value="EG45-LIKE DOMAIN CONTAINING PROTEIN"/>
    <property type="match status" value="1"/>
</dbReference>
<dbReference type="PANTHER" id="PTHR47480">
    <property type="entry name" value="EG45-LIKE DOMAIN CONTAINING PROTEIN"/>
    <property type="match status" value="1"/>
</dbReference>
<dbReference type="AlphaFoldDB" id="A0AAV7FHB4"/>
<dbReference type="CDD" id="cd22269">
    <property type="entry name" value="DPBB_EG45-like"/>
    <property type="match status" value="1"/>
</dbReference>
<feature type="signal peptide" evidence="1">
    <location>
        <begin position="1"/>
        <end position="25"/>
    </location>
</feature>
<evidence type="ECO:0000259" key="2">
    <source>
        <dbReference type="PROSITE" id="PS50842"/>
    </source>
</evidence>
<feature type="domain" description="Expansin-like EG45" evidence="2">
    <location>
        <begin position="28"/>
        <end position="133"/>
    </location>
</feature>
<evidence type="ECO:0000313" key="3">
    <source>
        <dbReference type="EMBL" id="KAG9459657.1"/>
    </source>
</evidence>
<feature type="chain" id="PRO_5043552155" description="Expansin-like EG45 domain-containing protein" evidence="1">
    <location>
        <begin position="26"/>
        <end position="133"/>
    </location>
</feature>
<dbReference type="InterPro" id="IPR036908">
    <property type="entry name" value="RlpA-like_sf"/>
</dbReference>
<accession>A0AAV7FHB4</accession>
<dbReference type="Gene3D" id="2.40.40.10">
    <property type="entry name" value="RlpA-like domain"/>
    <property type="match status" value="1"/>
</dbReference>
<organism evidence="3 4">
    <name type="scientific">Aristolochia fimbriata</name>
    <name type="common">White veined hardy Dutchman's pipe vine</name>
    <dbReference type="NCBI Taxonomy" id="158543"/>
    <lineage>
        <taxon>Eukaryota</taxon>
        <taxon>Viridiplantae</taxon>
        <taxon>Streptophyta</taxon>
        <taxon>Embryophyta</taxon>
        <taxon>Tracheophyta</taxon>
        <taxon>Spermatophyta</taxon>
        <taxon>Magnoliopsida</taxon>
        <taxon>Magnoliidae</taxon>
        <taxon>Piperales</taxon>
        <taxon>Aristolochiaceae</taxon>
        <taxon>Aristolochia</taxon>
    </lineage>
</organism>
<protein>
    <recommendedName>
        <fullName evidence="2">Expansin-like EG45 domain-containing protein</fullName>
    </recommendedName>
</protein>
<evidence type="ECO:0000313" key="4">
    <source>
        <dbReference type="Proteomes" id="UP000825729"/>
    </source>
</evidence>
<sequence length="133" mass="14452">MRLYFEAVLLVGLVVLCRNALFVMGDIGTARSYDPPYLPVRCPGYTSNNMPQGNLFAAAGSLEWHNGAACGRKYRVACVNGPKGACKDDIVMIEVVDVCRNGACSEAFVLAKDAFAVISKNLRAKINIEYNEV</sequence>
<keyword evidence="1" id="KW-0732">Signal</keyword>
<dbReference type="InterPro" id="IPR007112">
    <property type="entry name" value="Expansin/allergen_DPBB_dom"/>
</dbReference>
<dbReference type="SUPFAM" id="SSF50685">
    <property type="entry name" value="Barwin-like endoglucanases"/>
    <property type="match status" value="1"/>
</dbReference>
<gene>
    <name evidence="3" type="ORF">H6P81_004165</name>
</gene>
<dbReference type="EMBL" id="JAINDJ010000002">
    <property type="protein sequence ID" value="KAG9459657.1"/>
    <property type="molecule type" value="Genomic_DNA"/>
</dbReference>
<evidence type="ECO:0000256" key="1">
    <source>
        <dbReference type="SAM" id="SignalP"/>
    </source>
</evidence>
<reference evidence="3 4" key="1">
    <citation type="submission" date="2021-07" db="EMBL/GenBank/DDBJ databases">
        <title>The Aristolochia fimbriata genome: insights into angiosperm evolution, floral development and chemical biosynthesis.</title>
        <authorList>
            <person name="Jiao Y."/>
        </authorList>
    </citation>
    <scope>NUCLEOTIDE SEQUENCE [LARGE SCALE GENOMIC DNA]</scope>
    <source>
        <strain evidence="3">IBCAS-2021</strain>
        <tissue evidence="3">Leaf</tissue>
    </source>
</reference>
<comment type="caution">
    <text evidence="3">The sequence shown here is derived from an EMBL/GenBank/DDBJ whole genome shotgun (WGS) entry which is preliminary data.</text>
</comment>
<name>A0AAV7FHB4_ARIFI</name>
<proteinExistence type="predicted"/>